<proteinExistence type="predicted"/>
<evidence type="ECO:0000313" key="2">
    <source>
        <dbReference type="EMBL" id="SDE57848.1"/>
    </source>
</evidence>
<sequence length="93" mass="9842">MRTEPDRPTTSTRPPSIPAQRAASPETPTTSAAPAPDRGPEQAPCHCTHGASLHEHFRAGSDCAQCDCARYRPSPGPTASLAELLIGILRKGR</sequence>
<evidence type="ECO:0000256" key="1">
    <source>
        <dbReference type="SAM" id="MobiDB-lite"/>
    </source>
</evidence>
<evidence type="ECO:0000313" key="3">
    <source>
        <dbReference type="Proteomes" id="UP000198967"/>
    </source>
</evidence>
<gene>
    <name evidence="2" type="ORF">SAMN05216377_101230</name>
</gene>
<dbReference type="OrthoDB" id="5193319at2"/>
<dbReference type="AlphaFoldDB" id="A0A1G7E2A7"/>
<keyword evidence="3" id="KW-1185">Reference proteome</keyword>
<name>A0A1G7E2A7_PSEOR</name>
<accession>A0A1G7E2A7</accession>
<protein>
    <submittedName>
        <fullName evidence="2">Uncharacterized protein</fullName>
    </submittedName>
</protein>
<reference evidence="2 3" key="1">
    <citation type="submission" date="2016-10" db="EMBL/GenBank/DDBJ databases">
        <authorList>
            <person name="de Groot N.N."/>
        </authorList>
    </citation>
    <scope>NUCLEOTIDE SEQUENCE [LARGE SCALE GENOMIC DNA]</scope>
    <source>
        <strain evidence="2 3">CGMCC 4.3143</strain>
    </source>
</reference>
<dbReference type="EMBL" id="FNBE01000001">
    <property type="protein sequence ID" value="SDE57848.1"/>
    <property type="molecule type" value="Genomic_DNA"/>
</dbReference>
<feature type="compositionally biased region" description="Low complexity" evidence="1">
    <location>
        <begin position="22"/>
        <end position="36"/>
    </location>
</feature>
<dbReference type="Proteomes" id="UP000198967">
    <property type="component" value="Unassembled WGS sequence"/>
</dbReference>
<organism evidence="2 3">
    <name type="scientific">Pseudonocardia oroxyli</name>
    <dbReference type="NCBI Taxonomy" id="366584"/>
    <lineage>
        <taxon>Bacteria</taxon>
        <taxon>Bacillati</taxon>
        <taxon>Actinomycetota</taxon>
        <taxon>Actinomycetes</taxon>
        <taxon>Pseudonocardiales</taxon>
        <taxon>Pseudonocardiaceae</taxon>
        <taxon>Pseudonocardia</taxon>
    </lineage>
</organism>
<dbReference type="RefSeq" id="WP_093075157.1">
    <property type="nucleotide sequence ID" value="NZ_FNBE01000001.1"/>
</dbReference>
<feature type="region of interest" description="Disordered" evidence="1">
    <location>
        <begin position="1"/>
        <end position="47"/>
    </location>
</feature>